<evidence type="ECO:0000256" key="2">
    <source>
        <dbReference type="SAM" id="Phobius"/>
    </source>
</evidence>
<reference evidence="3 4" key="1">
    <citation type="submission" date="2024-08" db="EMBL/GenBank/DDBJ databases">
        <authorList>
            <person name="Cucini C."/>
            <person name="Frati F."/>
        </authorList>
    </citation>
    <scope>NUCLEOTIDE SEQUENCE [LARGE SCALE GENOMIC DNA]</scope>
</reference>
<protein>
    <submittedName>
        <fullName evidence="3">Uncharacterized protein</fullName>
    </submittedName>
</protein>
<feature type="transmembrane region" description="Helical" evidence="2">
    <location>
        <begin position="162"/>
        <end position="183"/>
    </location>
</feature>
<sequence length="556" mass="63481">MISNKIKNLVRIRLSIMKYMLCCLLYWDRRQEKFLQAPPYIFFTWCYCYYSGIAGLPLLFGVMYLNIQELQGVYDSNEEDDSITRIYKSLAISFNVLITGAIIFCSLIVSILKQMRVEVCVYYNAIFQLDSVLKDDFKAGNENGEELLQAAMNTKTAKFCEASLVVTTFYTIGFPFVMFLFMFHPTDPVHRILVDIMDIPVTPTSPVALAVAFVYGWSCFAMCSTFITFIYIVNLTLTSSCLWVMALKPVSRTGAGDSEFETEMMGQMDCHKMIRIYSLKMEAHVNPDELPEQEDTFELSDIIIKTEEVDLDEEEILSLDQQFGVGLDEDFIGTIEPVLNTPPEDIEPMNFDAWDANDWAEEEEDGTPNAIPEIETIFLVERCSSSSEDEVASFVSGTGRFKQLGRIQSDDVEMAIVVNEEFPEDKLLQCIACPFLVPVPKGPPDVFFEKALAILEMKKHFQQNHENEIQWLDSSPKSQPTWMDVRKQRKKESAFSSGLEKRNSRKGVGRPPDTRTKKKDEDNLSAKEVGNVLENFCLNEEGYALADRIKMRGRRK</sequence>
<evidence type="ECO:0000313" key="3">
    <source>
        <dbReference type="EMBL" id="CAL8130823.1"/>
    </source>
</evidence>
<evidence type="ECO:0000256" key="1">
    <source>
        <dbReference type="SAM" id="MobiDB-lite"/>
    </source>
</evidence>
<accession>A0ABP1RMD1</accession>
<feature type="transmembrane region" description="Helical" evidence="2">
    <location>
        <begin position="86"/>
        <end position="109"/>
    </location>
</feature>
<feature type="transmembrane region" description="Helical" evidence="2">
    <location>
        <begin position="207"/>
        <end position="233"/>
    </location>
</feature>
<gene>
    <name evidence="3" type="ORF">ODALV1_LOCUS23901</name>
</gene>
<feature type="transmembrane region" description="Helical" evidence="2">
    <location>
        <begin position="12"/>
        <end position="28"/>
    </location>
</feature>
<dbReference type="Proteomes" id="UP001642540">
    <property type="component" value="Unassembled WGS sequence"/>
</dbReference>
<keyword evidence="2" id="KW-0472">Membrane</keyword>
<feature type="compositionally biased region" description="Basic and acidic residues" evidence="1">
    <location>
        <begin position="512"/>
        <end position="525"/>
    </location>
</feature>
<evidence type="ECO:0000313" key="4">
    <source>
        <dbReference type="Proteomes" id="UP001642540"/>
    </source>
</evidence>
<feature type="region of interest" description="Disordered" evidence="1">
    <location>
        <begin position="488"/>
        <end position="525"/>
    </location>
</feature>
<feature type="transmembrane region" description="Helical" evidence="2">
    <location>
        <begin position="40"/>
        <end position="66"/>
    </location>
</feature>
<name>A0ABP1RMD1_9HEXA</name>
<comment type="caution">
    <text evidence="3">The sequence shown here is derived from an EMBL/GenBank/DDBJ whole genome shotgun (WGS) entry which is preliminary data.</text>
</comment>
<keyword evidence="4" id="KW-1185">Reference proteome</keyword>
<proteinExistence type="predicted"/>
<keyword evidence="2" id="KW-1133">Transmembrane helix</keyword>
<organism evidence="3 4">
    <name type="scientific">Orchesella dallaii</name>
    <dbReference type="NCBI Taxonomy" id="48710"/>
    <lineage>
        <taxon>Eukaryota</taxon>
        <taxon>Metazoa</taxon>
        <taxon>Ecdysozoa</taxon>
        <taxon>Arthropoda</taxon>
        <taxon>Hexapoda</taxon>
        <taxon>Collembola</taxon>
        <taxon>Entomobryomorpha</taxon>
        <taxon>Entomobryoidea</taxon>
        <taxon>Orchesellidae</taxon>
        <taxon>Orchesellinae</taxon>
        <taxon>Orchesella</taxon>
    </lineage>
</organism>
<dbReference type="EMBL" id="CAXLJM020000085">
    <property type="protein sequence ID" value="CAL8130823.1"/>
    <property type="molecule type" value="Genomic_DNA"/>
</dbReference>
<keyword evidence="2" id="KW-0812">Transmembrane</keyword>